<feature type="compositionally biased region" description="Polar residues" evidence="1">
    <location>
        <begin position="307"/>
        <end position="316"/>
    </location>
</feature>
<proteinExistence type="predicted"/>
<evidence type="ECO:0000256" key="1">
    <source>
        <dbReference type="SAM" id="MobiDB-lite"/>
    </source>
</evidence>
<name>A0A8H3HTF4_9AGAM</name>
<dbReference type="Gene3D" id="1.10.287.950">
    <property type="entry name" value="Methyl-accepting chemotaxis protein"/>
    <property type="match status" value="1"/>
</dbReference>
<dbReference type="EMBL" id="CAJNJQ010000831">
    <property type="protein sequence ID" value="CAE7102781.1"/>
    <property type="molecule type" value="Genomic_DNA"/>
</dbReference>
<accession>A0A8H3HTF4</accession>
<reference evidence="2" key="1">
    <citation type="submission" date="2021-01" db="EMBL/GenBank/DDBJ databases">
        <authorList>
            <person name="Kaushik A."/>
        </authorList>
    </citation>
    <scope>NUCLEOTIDE SEQUENCE</scope>
    <source>
        <strain evidence="2">AG5</strain>
    </source>
</reference>
<comment type="caution">
    <text evidence="2">The sequence shown here is derived from an EMBL/GenBank/DDBJ whole genome shotgun (WGS) entry which is preliminary data.</text>
</comment>
<gene>
    <name evidence="2" type="ORF">RDB_LOCUS42001</name>
</gene>
<evidence type="ECO:0008006" key="4">
    <source>
        <dbReference type="Google" id="ProtNLM"/>
    </source>
</evidence>
<protein>
    <recommendedName>
        <fullName evidence="4">Laminin domain protein</fullName>
    </recommendedName>
</protein>
<evidence type="ECO:0000313" key="2">
    <source>
        <dbReference type="EMBL" id="CAE7102781.1"/>
    </source>
</evidence>
<dbReference type="SUPFAM" id="SSF58104">
    <property type="entry name" value="Methyl-accepting chemotaxis protein (MCP) signaling domain"/>
    <property type="match status" value="1"/>
</dbReference>
<dbReference type="Proteomes" id="UP000663827">
    <property type="component" value="Unassembled WGS sequence"/>
</dbReference>
<sequence length="485" mass="54347">MTHPGWYPPGQVCYPPEVPAYFRNIHELKPIVGVPSDEEVIGIHKVMHAASRVSGVAGMHDSGFFMQLADHLFNAQMARYRSRYSLITFPSDATYTPPALPAHISANLKPVSGAPSDDEIAKVHDAIQTYQELRRIPSLFDARTNVELLQHLFDLQMARHMRVSSEIQPRHILQIAIEPTNLAQTVENHRPSEDSVTSTNNVGTGANVTDTHDTPQSTTGIDVRELMERSNQLAERFNQLLERSNEIAEGYSQPADQSSIQPLAERFNEVLERLTRIVEQTHQPTEQSDRFAERFDQLFERLNQLVEQSTQHTQRANELAERSNGSADKANQLAEQLNQSHERSNQLSEQANKIWEQVGEISGNVNKVLVKIQHAIIRNHKGNTISALNCLVNEKGETPVVGHFLGIDLQQPSAGATHSDNMRLPVMIDSVVCDTYLHDSWLGRYLQFYDIDRGLRTTPAGIALKEGKEADARAKLGKYFSSCLG</sequence>
<evidence type="ECO:0000313" key="3">
    <source>
        <dbReference type="Proteomes" id="UP000663827"/>
    </source>
</evidence>
<dbReference type="AlphaFoldDB" id="A0A8H3HTF4"/>
<organism evidence="2 3">
    <name type="scientific">Rhizoctonia solani</name>
    <dbReference type="NCBI Taxonomy" id="456999"/>
    <lineage>
        <taxon>Eukaryota</taxon>
        <taxon>Fungi</taxon>
        <taxon>Dikarya</taxon>
        <taxon>Basidiomycota</taxon>
        <taxon>Agaricomycotina</taxon>
        <taxon>Agaricomycetes</taxon>
        <taxon>Cantharellales</taxon>
        <taxon>Ceratobasidiaceae</taxon>
        <taxon>Rhizoctonia</taxon>
    </lineage>
</organism>
<feature type="compositionally biased region" description="Polar residues" evidence="1">
    <location>
        <begin position="194"/>
        <end position="218"/>
    </location>
</feature>
<feature type="region of interest" description="Disordered" evidence="1">
    <location>
        <begin position="307"/>
        <end position="329"/>
    </location>
</feature>
<feature type="region of interest" description="Disordered" evidence="1">
    <location>
        <begin position="188"/>
        <end position="218"/>
    </location>
</feature>